<evidence type="ECO:0000259" key="6">
    <source>
        <dbReference type="Pfam" id="PF04116"/>
    </source>
</evidence>
<feature type="transmembrane region" description="Helical" evidence="5">
    <location>
        <begin position="31"/>
        <end position="48"/>
    </location>
</feature>
<sequence length="299" mass="36036">MEKYLESFINGYKGYANYLWTEITNPHWKNYFYWLIGVSLFFFLLELIKPWRQKQAKFRKDFWLDFFYMFFNFFLFSLIIYNAASMVVVDLFKDFLALFGIRNLVALQVETWPKILQLLVMFVVRDFIQWWVHRLLHRSAFLWEFHKVHHSVLQMGFAAHLRYHWMENVVYRSLEYIPLAMIGFGIDDFFLVHIFTLAIGHFNHSNLKLNLGPLKYIFNNPQMHIWHHAHDLPSEKHYGVNFGITLSLWDYLWGTDYIPKDGRDIPLGFPGVEDYPKTFIAQNLHGFKLTKAERKVKKN</sequence>
<dbReference type="Pfam" id="PF04116">
    <property type="entry name" value="FA_hydroxylase"/>
    <property type="match status" value="1"/>
</dbReference>
<dbReference type="InterPro" id="IPR050307">
    <property type="entry name" value="Sterol_Desaturase_Related"/>
</dbReference>
<protein>
    <submittedName>
        <fullName evidence="7">Sterol desaturase family protein</fullName>
    </submittedName>
</protein>
<evidence type="ECO:0000313" key="8">
    <source>
        <dbReference type="Proteomes" id="UP001172082"/>
    </source>
</evidence>
<feature type="domain" description="Fatty acid hydroxylase" evidence="6">
    <location>
        <begin position="119"/>
        <end position="255"/>
    </location>
</feature>
<dbReference type="Proteomes" id="UP001172082">
    <property type="component" value="Unassembled WGS sequence"/>
</dbReference>
<organism evidence="7 8">
    <name type="scientific">Splendidivirga corallicola</name>
    <dbReference type="NCBI Taxonomy" id="3051826"/>
    <lineage>
        <taxon>Bacteria</taxon>
        <taxon>Pseudomonadati</taxon>
        <taxon>Bacteroidota</taxon>
        <taxon>Cytophagia</taxon>
        <taxon>Cytophagales</taxon>
        <taxon>Splendidivirgaceae</taxon>
        <taxon>Splendidivirga</taxon>
    </lineage>
</organism>
<feature type="transmembrane region" description="Helical" evidence="5">
    <location>
        <begin position="69"/>
        <end position="92"/>
    </location>
</feature>
<dbReference type="InterPro" id="IPR006694">
    <property type="entry name" value="Fatty_acid_hydroxylase"/>
</dbReference>
<keyword evidence="4 5" id="KW-0472">Membrane</keyword>
<name>A0ABT8KLB7_9BACT</name>
<reference evidence="7" key="1">
    <citation type="submission" date="2023-06" db="EMBL/GenBank/DDBJ databases">
        <title>Genomic of Parafulvivirga corallium.</title>
        <authorList>
            <person name="Wang G."/>
        </authorList>
    </citation>
    <scope>NUCLEOTIDE SEQUENCE</scope>
    <source>
        <strain evidence="7">BMA10</strain>
    </source>
</reference>
<comment type="subcellular location">
    <subcellularLocation>
        <location evidence="1">Membrane</location>
    </subcellularLocation>
</comment>
<evidence type="ECO:0000256" key="2">
    <source>
        <dbReference type="ARBA" id="ARBA00022692"/>
    </source>
</evidence>
<evidence type="ECO:0000256" key="5">
    <source>
        <dbReference type="SAM" id="Phobius"/>
    </source>
</evidence>
<gene>
    <name evidence="7" type="ORF">QQ008_06645</name>
</gene>
<proteinExistence type="predicted"/>
<keyword evidence="2 5" id="KW-0812">Transmembrane</keyword>
<dbReference type="RefSeq" id="WP_346751058.1">
    <property type="nucleotide sequence ID" value="NZ_JAUJEA010000002.1"/>
</dbReference>
<comment type="caution">
    <text evidence="7">The sequence shown here is derived from an EMBL/GenBank/DDBJ whole genome shotgun (WGS) entry which is preliminary data.</text>
</comment>
<keyword evidence="3 5" id="KW-1133">Transmembrane helix</keyword>
<evidence type="ECO:0000256" key="3">
    <source>
        <dbReference type="ARBA" id="ARBA00022989"/>
    </source>
</evidence>
<dbReference type="PANTHER" id="PTHR11863">
    <property type="entry name" value="STEROL DESATURASE"/>
    <property type="match status" value="1"/>
</dbReference>
<keyword evidence="8" id="KW-1185">Reference proteome</keyword>
<evidence type="ECO:0000313" key="7">
    <source>
        <dbReference type="EMBL" id="MDN5201029.1"/>
    </source>
</evidence>
<dbReference type="EMBL" id="JAUJEA010000002">
    <property type="protein sequence ID" value="MDN5201029.1"/>
    <property type="molecule type" value="Genomic_DNA"/>
</dbReference>
<evidence type="ECO:0000256" key="4">
    <source>
        <dbReference type="ARBA" id="ARBA00023136"/>
    </source>
</evidence>
<evidence type="ECO:0000256" key="1">
    <source>
        <dbReference type="ARBA" id="ARBA00004370"/>
    </source>
</evidence>
<accession>A0ABT8KLB7</accession>